<dbReference type="PANTHER" id="PTHR38030:SF2">
    <property type="entry name" value="PROTOPORPHYRINOGEN IX DEHYDROGENASE [QUINONE]"/>
    <property type="match status" value="1"/>
</dbReference>
<keyword evidence="3" id="KW-1185">Reference proteome</keyword>
<dbReference type="InterPro" id="IPR052200">
    <property type="entry name" value="Protoporphyrinogen_IX_DH"/>
</dbReference>
<accession>A0ABR7X7L7</accession>
<dbReference type="InterPro" id="IPR029039">
    <property type="entry name" value="Flavoprotein-like_sf"/>
</dbReference>
<dbReference type="Gene3D" id="3.40.50.360">
    <property type="match status" value="1"/>
</dbReference>
<dbReference type="RefSeq" id="WP_191176411.1">
    <property type="nucleotide sequence ID" value="NZ_JACWMW010000003.1"/>
</dbReference>
<evidence type="ECO:0000313" key="3">
    <source>
        <dbReference type="Proteomes" id="UP000618754"/>
    </source>
</evidence>
<reference evidence="2 3" key="1">
    <citation type="submission" date="2020-09" db="EMBL/GenBank/DDBJ databases">
        <title>Novel species of Mucilaginibacter isolated from a glacier on the Tibetan Plateau.</title>
        <authorList>
            <person name="Liu Q."/>
            <person name="Xin Y.-H."/>
        </authorList>
    </citation>
    <scope>NUCLEOTIDE SEQUENCE [LARGE SCALE GENOMIC DNA]</scope>
    <source>
        <strain evidence="2 3">CGMCC 1.13878</strain>
    </source>
</reference>
<dbReference type="EMBL" id="JACWMW010000003">
    <property type="protein sequence ID" value="MBD1386568.1"/>
    <property type="molecule type" value="Genomic_DNA"/>
</dbReference>
<feature type="domain" description="Flavodoxin" evidence="1">
    <location>
        <begin position="4"/>
        <end position="140"/>
    </location>
</feature>
<proteinExistence type="predicted"/>
<comment type="caution">
    <text evidence="2">The sequence shown here is derived from an EMBL/GenBank/DDBJ whole genome shotgun (WGS) entry which is preliminary data.</text>
</comment>
<dbReference type="Proteomes" id="UP000618754">
    <property type="component" value="Unassembled WGS sequence"/>
</dbReference>
<sequence length="174" mass="19528">MKGIIIYQSRYGATEQYARWLAEATRLPMLSLDRATPAILAGYDIIILGSSVYVGKLLVSKWLDQNAGLLAQKKVLLFIVCGTTADDISQQQEIIRNNLGRALSRSIETFFLPGRCVIANLSWKDRIVLKIGAWLQKDPQKKVVMNQGFNYMDQKNLTRLIAAVKHSVKETALC</sequence>
<organism evidence="2 3">
    <name type="scientific">Mucilaginibacter rigui</name>
    <dbReference type="NCBI Taxonomy" id="534635"/>
    <lineage>
        <taxon>Bacteria</taxon>
        <taxon>Pseudomonadati</taxon>
        <taxon>Bacteroidota</taxon>
        <taxon>Sphingobacteriia</taxon>
        <taxon>Sphingobacteriales</taxon>
        <taxon>Sphingobacteriaceae</taxon>
        <taxon>Mucilaginibacter</taxon>
    </lineage>
</organism>
<dbReference type="InterPro" id="IPR026816">
    <property type="entry name" value="Flavodoxin_dom"/>
</dbReference>
<dbReference type="Pfam" id="PF12724">
    <property type="entry name" value="Flavodoxin_5"/>
    <property type="match status" value="1"/>
</dbReference>
<dbReference type="PANTHER" id="PTHR38030">
    <property type="entry name" value="PROTOPORPHYRINOGEN IX DEHYDROGENASE [MENAQUINONE]"/>
    <property type="match status" value="1"/>
</dbReference>
<evidence type="ECO:0000313" key="2">
    <source>
        <dbReference type="EMBL" id="MBD1386568.1"/>
    </source>
</evidence>
<gene>
    <name evidence="2" type="ORF">IDJ75_14875</name>
</gene>
<evidence type="ECO:0000259" key="1">
    <source>
        <dbReference type="Pfam" id="PF12724"/>
    </source>
</evidence>
<dbReference type="SUPFAM" id="SSF52218">
    <property type="entry name" value="Flavoproteins"/>
    <property type="match status" value="1"/>
</dbReference>
<name>A0ABR7X7L7_9SPHI</name>
<protein>
    <recommendedName>
        <fullName evidence="1">Flavodoxin domain-containing protein</fullName>
    </recommendedName>
</protein>